<evidence type="ECO:0000313" key="3">
    <source>
        <dbReference type="Proteomes" id="UP001172101"/>
    </source>
</evidence>
<feature type="region of interest" description="Disordered" evidence="1">
    <location>
        <begin position="30"/>
        <end position="64"/>
    </location>
</feature>
<comment type="caution">
    <text evidence="2">The sequence shown here is derived from an EMBL/GenBank/DDBJ whole genome shotgun (WGS) entry which is preliminary data.</text>
</comment>
<accession>A0AA40E0B0</accession>
<dbReference type="RefSeq" id="XP_060296771.1">
    <property type="nucleotide sequence ID" value="XM_060439946.1"/>
</dbReference>
<gene>
    <name evidence="2" type="ORF">B0T26DRAFT_676209</name>
</gene>
<evidence type="ECO:0000313" key="2">
    <source>
        <dbReference type="EMBL" id="KAK0717978.1"/>
    </source>
</evidence>
<organism evidence="2 3">
    <name type="scientific">Lasiosphaeria miniovina</name>
    <dbReference type="NCBI Taxonomy" id="1954250"/>
    <lineage>
        <taxon>Eukaryota</taxon>
        <taxon>Fungi</taxon>
        <taxon>Dikarya</taxon>
        <taxon>Ascomycota</taxon>
        <taxon>Pezizomycotina</taxon>
        <taxon>Sordariomycetes</taxon>
        <taxon>Sordariomycetidae</taxon>
        <taxon>Sordariales</taxon>
        <taxon>Lasiosphaeriaceae</taxon>
        <taxon>Lasiosphaeria</taxon>
    </lineage>
</organism>
<feature type="compositionally biased region" description="Basic residues" evidence="1">
    <location>
        <begin position="34"/>
        <end position="47"/>
    </location>
</feature>
<dbReference type="GeneID" id="85323216"/>
<dbReference type="AlphaFoldDB" id="A0AA40E0B0"/>
<dbReference type="EMBL" id="JAUIRO010000004">
    <property type="protein sequence ID" value="KAK0717978.1"/>
    <property type="molecule type" value="Genomic_DNA"/>
</dbReference>
<keyword evidence="3" id="KW-1185">Reference proteome</keyword>
<evidence type="ECO:0000256" key="1">
    <source>
        <dbReference type="SAM" id="MobiDB-lite"/>
    </source>
</evidence>
<sequence length="191" mass="21257">MSYLQQIRREPQPLETSAVPFVPFPVRVGGRARADRRRGQRPRKRLRKIDPTPHPPAMADSSLGPVPLDGSNWSLVDIALCGLDAGHHHCGRRDKRGELGGLADSLARRRLGRRYRPAQLCPRPRSSREMVVMATHRSSRVQDLHWRWAASQGVFDAGLSVLFRGPSILAIASFVTLAAINSHLLQRALSV</sequence>
<dbReference type="Proteomes" id="UP001172101">
    <property type="component" value="Unassembled WGS sequence"/>
</dbReference>
<proteinExistence type="predicted"/>
<protein>
    <submittedName>
        <fullName evidence="2">Uncharacterized protein</fullName>
    </submittedName>
</protein>
<reference evidence="2" key="1">
    <citation type="submission" date="2023-06" db="EMBL/GenBank/DDBJ databases">
        <title>Genome-scale phylogeny and comparative genomics of the fungal order Sordariales.</title>
        <authorList>
            <consortium name="Lawrence Berkeley National Laboratory"/>
            <person name="Hensen N."/>
            <person name="Bonometti L."/>
            <person name="Westerberg I."/>
            <person name="Brannstrom I.O."/>
            <person name="Guillou S."/>
            <person name="Cros-Aarteil S."/>
            <person name="Calhoun S."/>
            <person name="Haridas S."/>
            <person name="Kuo A."/>
            <person name="Mondo S."/>
            <person name="Pangilinan J."/>
            <person name="Riley R."/>
            <person name="LaButti K."/>
            <person name="Andreopoulos B."/>
            <person name="Lipzen A."/>
            <person name="Chen C."/>
            <person name="Yanf M."/>
            <person name="Daum C."/>
            <person name="Ng V."/>
            <person name="Clum A."/>
            <person name="Steindorff A."/>
            <person name="Ohm R."/>
            <person name="Martin F."/>
            <person name="Silar P."/>
            <person name="Natvig D."/>
            <person name="Lalanne C."/>
            <person name="Gautier V."/>
            <person name="Ament-velasquez S.L."/>
            <person name="Kruys A."/>
            <person name="Hutchinson M.I."/>
            <person name="Powell A.J."/>
            <person name="Barry K."/>
            <person name="Miller A.N."/>
            <person name="Grigoriev I.V."/>
            <person name="Debuchy R."/>
            <person name="Gladieux P."/>
            <person name="Thoren M.H."/>
            <person name="Johannesson H."/>
        </authorList>
    </citation>
    <scope>NUCLEOTIDE SEQUENCE</scope>
    <source>
        <strain evidence="2">SMH2392-1A</strain>
    </source>
</reference>
<name>A0AA40E0B0_9PEZI</name>